<dbReference type="Gene3D" id="3.40.50.150">
    <property type="entry name" value="Vaccinia Virus protein VP39"/>
    <property type="match status" value="1"/>
</dbReference>
<comment type="caution">
    <text evidence="1">The sequence shown here is derived from an EMBL/GenBank/DDBJ whole genome shotgun (WGS) entry which is preliminary data.</text>
</comment>
<dbReference type="InterPro" id="IPR029063">
    <property type="entry name" value="SAM-dependent_MTases_sf"/>
</dbReference>
<sequence length="270" mass="29556">MTGDLSWVPPEVDPNVPSPARVYDYWLEGGYNFAADRALGEKIARIMPGIRDAVRLNRSFLRRAAQLMLDAGIRQFLDIGSGLPTVGNLHELVQQADPDCRVVYVDRDPIAVAHSHLLLADNNRVGVLQADLRDVNGVLDSPQAKQLLDFERPIGVFMLLLLHFVPDEWDPAGIVAAYRDRLAPGSHLALSHVAADSDSAGLDEAIEAYKDTQNLPHPRTHEQVLAFFSGFDLVDPGLVGCAQWRPDSRGDVSADPMINALPYAGVGRKP</sequence>
<accession>A0ABR6BME9</accession>
<keyword evidence="2" id="KW-1185">Reference proteome</keyword>
<dbReference type="RefSeq" id="WP_025355057.1">
    <property type="nucleotide sequence ID" value="NZ_BAAABQ010000025.1"/>
</dbReference>
<gene>
    <name evidence="1" type="ORF">BC739_005022</name>
</gene>
<dbReference type="Pfam" id="PF04672">
    <property type="entry name" value="Methyltransf_19"/>
    <property type="match status" value="1"/>
</dbReference>
<evidence type="ECO:0000313" key="1">
    <source>
        <dbReference type="EMBL" id="MBA8927816.1"/>
    </source>
</evidence>
<reference evidence="1 2" key="1">
    <citation type="submission" date="2020-08" db="EMBL/GenBank/DDBJ databases">
        <title>Genomic Encyclopedia of Archaeal and Bacterial Type Strains, Phase II (KMG-II): from individual species to whole genera.</title>
        <authorList>
            <person name="Goeker M."/>
        </authorList>
    </citation>
    <scope>NUCLEOTIDE SEQUENCE [LARGE SCALE GENOMIC DNA]</scope>
    <source>
        <strain evidence="1 2">DSM 43850</strain>
    </source>
</reference>
<dbReference type="Proteomes" id="UP000517916">
    <property type="component" value="Unassembled WGS sequence"/>
</dbReference>
<proteinExistence type="predicted"/>
<dbReference type="InterPro" id="IPR006764">
    <property type="entry name" value="SAM_dep_MeTrfase_SAV2177_type"/>
</dbReference>
<name>A0ABR6BME9_9PSEU</name>
<dbReference type="PIRSF" id="PIRSF017393">
    <property type="entry name" value="MTase_SAV2177"/>
    <property type="match status" value="1"/>
</dbReference>
<organism evidence="1 2">
    <name type="scientific">Kutzneria viridogrisea</name>
    <dbReference type="NCBI Taxonomy" id="47990"/>
    <lineage>
        <taxon>Bacteria</taxon>
        <taxon>Bacillati</taxon>
        <taxon>Actinomycetota</taxon>
        <taxon>Actinomycetes</taxon>
        <taxon>Pseudonocardiales</taxon>
        <taxon>Pseudonocardiaceae</taxon>
        <taxon>Kutzneria</taxon>
    </lineage>
</organism>
<evidence type="ECO:0000313" key="2">
    <source>
        <dbReference type="Proteomes" id="UP000517916"/>
    </source>
</evidence>
<dbReference type="EMBL" id="JACJID010000003">
    <property type="protein sequence ID" value="MBA8927816.1"/>
    <property type="molecule type" value="Genomic_DNA"/>
</dbReference>
<dbReference type="CDD" id="cd02440">
    <property type="entry name" value="AdoMet_MTases"/>
    <property type="match status" value="1"/>
</dbReference>
<evidence type="ECO:0008006" key="3">
    <source>
        <dbReference type="Google" id="ProtNLM"/>
    </source>
</evidence>
<dbReference type="SUPFAM" id="SSF53335">
    <property type="entry name" value="S-adenosyl-L-methionine-dependent methyltransferases"/>
    <property type="match status" value="1"/>
</dbReference>
<protein>
    <recommendedName>
        <fullName evidence="3">S-adenosyl methyltransferase</fullName>
    </recommendedName>
</protein>